<feature type="compositionally biased region" description="Polar residues" evidence="9">
    <location>
        <begin position="26"/>
        <end position="39"/>
    </location>
</feature>
<evidence type="ECO:0000256" key="2">
    <source>
        <dbReference type="ARBA" id="ARBA00007069"/>
    </source>
</evidence>
<dbReference type="EMBL" id="SOHA01000028">
    <property type="protein sequence ID" value="TFD29539.1"/>
    <property type="molecule type" value="Genomic_DNA"/>
</dbReference>
<reference evidence="11 12" key="1">
    <citation type="submission" date="2019-03" db="EMBL/GenBank/DDBJ databases">
        <title>Genomics of glacier-inhabiting Cryobacterium strains.</title>
        <authorList>
            <person name="Liu Q."/>
            <person name="Xin Y.-H."/>
        </authorList>
    </citation>
    <scope>NUCLEOTIDE SEQUENCE [LARGE SCALE GENOMIC DNA]</scope>
    <source>
        <strain evidence="11 12">TMT1-51</strain>
    </source>
</reference>
<feature type="transmembrane region" description="Helical" evidence="8">
    <location>
        <begin position="216"/>
        <end position="235"/>
    </location>
</feature>
<evidence type="ECO:0000256" key="3">
    <source>
        <dbReference type="ARBA" id="ARBA00022448"/>
    </source>
</evidence>
<evidence type="ECO:0000256" key="6">
    <source>
        <dbReference type="ARBA" id="ARBA00022989"/>
    </source>
</evidence>
<feature type="transmembrane region" description="Helical" evidence="8">
    <location>
        <begin position="140"/>
        <end position="160"/>
    </location>
</feature>
<feature type="compositionally biased region" description="Pro residues" evidence="9">
    <location>
        <begin position="14"/>
        <end position="25"/>
    </location>
</feature>
<keyword evidence="7 8" id="KW-0472">Membrane</keyword>
<dbReference type="PANTHER" id="PTHR42929">
    <property type="entry name" value="INNER MEMBRANE ABC TRANSPORTER PERMEASE PROTEIN YDCU-RELATED-RELATED"/>
    <property type="match status" value="1"/>
</dbReference>
<feature type="region of interest" description="Disordered" evidence="9">
    <location>
        <begin position="1"/>
        <end position="65"/>
    </location>
</feature>
<gene>
    <name evidence="11" type="ORF">E3T49_08910</name>
</gene>
<feature type="transmembrane region" description="Helical" evidence="8">
    <location>
        <begin position="274"/>
        <end position="293"/>
    </location>
</feature>
<keyword evidence="3 8" id="KW-0813">Transport</keyword>
<dbReference type="Proteomes" id="UP000297472">
    <property type="component" value="Unassembled WGS sequence"/>
</dbReference>
<evidence type="ECO:0000256" key="9">
    <source>
        <dbReference type="SAM" id="MobiDB-lite"/>
    </source>
</evidence>
<comment type="caution">
    <text evidence="11">The sequence shown here is derived from an EMBL/GenBank/DDBJ whole genome shotgun (WGS) entry which is preliminary data.</text>
</comment>
<feature type="compositionally biased region" description="Low complexity" evidence="9">
    <location>
        <begin position="41"/>
        <end position="57"/>
    </location>
</feature>
<evidence type="ECO:0000256" key="5">
    <source>
        <dbReference type="ARBA" id="ARBA00022692"/>
    </source>
</evidence>
<dbReference type="OrthoDB" id="9808619at2"/>
<keyword evidence="5 8" id="KW-0812">Transmembrane</keyword>
<feature type="transmembrane region" description="Helical" evidence="8">
    <location>
        <begin position="313"/>
        <end position="335"/>
    </location>
</feature>
<evidence type="ECO:0000313" key="11">
    <source>
        <dbReference type="EMBL" id="TFD29539.1"/>
    </source>
</evidence>
<dbReference type="PANTHER" id="PTHR42929:SF1">
    <property type="entry name" value="INNER MEMBRANE ABC TRANSPORTER PERMEASE PROTEIN YDCU-RELATED"/>
    <property type="match status" value="1"/>
</dbReference>
<dbReference type="InterPro" id="IPR035906">
    <property type="entry name" value="MetI-like_sf"/>
</dbReference>
<dbReference type="PROSITE" id="PS50928">
    <property type="entry name" value="ABC_TM1"/>
    <property type="match status" value="1"/>
</dbReference>
<evidence type="ECO:0000313" key="12">
    <source>
        <dbReference type="Proteomes" id="UP000297472"/>
    </source>
</evidence>
<dbReference type="Pfam" id="PF00528">
    <property type="entry name" value="BPD_transp_1"/>
    <property type="match status" value="1"/>
</dbReference>
<evidence type="ECO:0000256" key="8">
    <source>
        <dbReference type="RuleBase" id="RU363032"/>
    </source>
</evidence>
<feature type="transmembrane region" description="Helical" evidence="8">
    <location>
        <begin position="172"/>
        <end position="196"/>
    </location>
</feature>
<dbReference type="CDD" id="cd06261">
    <property type="entry name" value="TM_PBP2"/>
    <property type="match status" value="1"/>
</dbReference>
<comment type="similarity">
    <text evidence="2">Belongs to the binding-protein-dependent transport system permease family. CysTW subfamily.</text>
</comment>
<proteinExistence type="inferred from homology"/>
<comment type="subcellular location">
    <subcellularLocation>
        <location evidence="1 8">Cell membrane</location>
        <topology evidence="1 8">Multi-pass membrane protein</topology>
    </subcellularLocation>
</comment>
<keyword evidence="12" id="KW-1185">Reference proteome</keyword>
<dbReference type="SUPFAM" id="SSF161098">
    <property type="entry name" value="MetI-like"/>
    <property type="match status" value="1"/>
</dbReference>
<keyword evidence="6 8" id="KW-1133">Transmembrane helix</keyword>
<accession>A0A4Y8JVX5</accession>
<evidence type="ECO:0000256" key="7">
    <source>
        <dbReference type="ARBA" id="ARBA00023136"/>
    </source>
</evidence>
<name>A0A4Y8JVX5_9MICO</name>
<evidence type="ECO:0000256" key="1">
    <source>
        <dbReference type="ARBA" id="ARBA00004651"/>
    </source>
</evidence>
<organism evidence="11 12">
    <name type="scientific">Cryobacterium cryoconiti</name>
    <dbReference type="NCBI Taxonomy" id="1259239"/>
    <lineage>
        <taxon>Bacteria</taxon>
        <taxon>Bacillati</taxon>
        <taxon>Actinomycetota</taxon>
        <taxon>Actinomycetes</taxon>
        <taxon>Micrococcales</taxon>
        <taxon>Microbacteriaceae</taxon>
        <taxon>Cryobacterium</taxon>
    </lineage>
</organism>
<dbReference type="AlphaFoldDB" id="A0A4Y8JVX5"/>
<evidence type="ECO:0000256" key="4">
    <source>
        <dbReference type="ARBA" id="ARBA00022475"/>
    </source>
</evidence>
<evidence type="ECO:0000259" key="10">
    <source>
        <dbReference type="PROSITE" id="PS50928"/>
    </source>
</evidence>
<feature type="transmembrane region" description="Helical" evidence="8">
    <location>
        <begin position="77"/>
        <end position="105"/>
    </location>
</feature>
<dbReference type="Gene3D" id="1.10.3720.10">
    <property type="entry name" value="MetI-like"/>
    <property type="match status" value="1"/>
</dbReference>
<dbReference type="InterPro" id="IPR000515">
    <property type="entry name" value="MetI-like"/>
</dbReference>
<keyword evidence="4" id="KW-1003">Cell membrane</keyword>
<dbReference type="GO" id="GO:0005886">
    <property type="term" value="C:plasma membrane"/>
    <property type="evidence" value="ECO:0007669"/>
    <property type="project" value="UniProtKB-SubCell"/>
</dbReference>
<feature type="domain" description="ABC transmembrane type-1" evidence="10">
    <location>
        <begin position="136"/>
        <end position="336"/>
    </location>
</feature>
<dbReference type="GO" id="GO:0055085">
    <property type="term" value="P:transmembrane transport"/>
    <property type="evidence" value="ECO:0007669"/>
    <property type="project" value="InterPro"/>
</dbReference>
<protein>
    <submittedName>
        <fullName evidence="11">ABC transporter permease</fullName>
    </submittedName>
</protein>
<sequence length="345" mass="37008">MPGSPSRASHFPVGPRPGPHRPPPASASTEGITVTSTVPRVTPAEPGGVTTPGPGRVQPAGSKPLSTRLHRSPRLRLLGLLALPLTWLVGVYIFSLVMLLITAFWRTDPFTSKVIPGFTLDNFVRLVENPAYLSTSLRTLSIALLVTILSVVFSIPLGIFMAKVASPWLRAFLAVAITLPLWAGYLVKILAMRITFTENGFFNSALEPLGLSGPGFSYTTVVLTLTYLWFPYMALPVYTAVRQIPANLFDASADLGARSWTTIRTVVVPLLKPALIAGSIFTFSLSLGDYLAAKFVGGSTQMIGSVIASNINLNPPIAAAFSVVPIVFVLVYLFAVRKTGALDRM</sequence>